<dbReference type="Proteomes" id="UP000308901">
    <property type="component" value="Unassembled WGS sequence"/>
</dbReference>
<keyword evidence="1" id="KW-0472">Membrane</keyword>
<accession>A0A5R8XYW7</accession>
<evidence type="ECO:0000313" key="2">
    <source>
        <dbReference type="EMBL" id="TLP36923.1"/>
    </source>
</evidence>
<reference evidence="2 3" key="1">
    <citation type="submission" date="2019-05" db="EMBL/GenBank/DDBJ databases">
        <title>Arcobacter sp. nov., isolated from sea sediment.</title>
        <authorList>
            <person name="Kim W."/>
        </authorList>
    </citation>
    <scope>NUCLEOTIDE SEQUENCE [LARGE SCALE GENOMIC DNA]</scope>
    <source>
        <strain evidence="2 3">CAU 1517</strain>
    </source>
</reference>
<name>A0A5R8XYW7_9BACT</name>
<feature type="transmembrane region" description="Helical" evidence="1">
    <location>
        <begin position="34"/>
        <end position="52"/>
    </location>
</feature>
<evidence type="ECO:0000313" key="3">
    <source>
        <dbReference type="Proteomes" id="UP000308901"/>
    </source>
</evidence>
<keyword evidence="1" id="KW-1133">Transmembrane helix</keyword>
<dbReference type="EMBL" id="VANU01000005">
    <property type="protein sequence ID" value="TLP36923.1"/>
    <property type="molecule type" value="Genomic_DNA"/>
</dbReference>
<sequence length="157" mass="18879">MEKILKIENLQINTKVKFTKKNKHQFIKIKKSHFLKFFLIYLFSLCLGFYLFDFSKNVNQNILERIKANTKQIELNSQFYFISEELINIFLLSNKYFVKVLKVNFVNSKLLLELESSKKQDLYTLFKNLEKVKVDDITYDSQKKVYLANATFKIHRK</sequence>
<keyword evidence="1" id="KW-0812">Transmembrane</keyword>
<proteinExistence type="predicted"/>
<comment type="caution">
    <text evidence="2">The sequence shown here is derived from an EMBL/GenBank/DDBJ whole genome shotgun (WGS) entry which is preliminary data.</text>
</comment>
<dbReference type="AlphaFoldDB" id="A0A5R8XYW7"/>
<gene>
    <name evidence="2" type="ORF">FDK22_11800</name>
</gene>
<keyword evidence="3" id="KW-1185">Reference proteome</keyword>
<organism evidence="2 3">
    <name type="scientific">Arcobacter arenosus</name>
    <dbReference type="NCBI Taxonomy" id="2576037"/>
    <lineage>
        <taxon>Bacteria</taxon>
        <taxon>Pseudomonadati</taxon>
        <taxon>Campylobacterota</taxon>
        <taxon>Epsilonproteobacteria</taxon>
        <taxon>Campylobacterales</taxon>
        <taxon>Arcobacteraceae</taxon>
        <taxon>Arcobacter</taxon>
    </lineage>
</organism>
<protein>
    <submittedName>
        <fullName evidence="2">Uncharacterized protein</fullName>
    </submittedName>
</protein>
<dbReference type="RefSeq" id="WP_138153177.1">
    <property type="nucleotide sequence ID" value="NZ_CBDDKQ010000003.1"/>
</dbReference>
<evidence type="ECO:0000256" key="1">
    <source>
        <dbReference type="SAM" id="Phobius"/>
    </source>
</evidence>